<keyword evidence="1 2" id="KW-0378">Hydrolase</keyword>
<dbReference type="NCBIfam" id="TIGR01353">
    <property type="entry name" value="dGTP_triPase"/>
    <property type="match status" value="1"/>
</dbReference>
<dbReference type="PANTHER" id="PTHR11373:SF43">
    <property type="entry name" value="DEOXYGUANOSINETRIPHOSPHATE TRIPHOSPHOHYDROLASE-LIKE PROTEIN"/>
    <property type="match status" value="1"/>
</dbReference>
<dbReference type="SMART" id="SM00471">
    <property type="entry name" value="HDc"/>
    <property type="match status" value="1"/>
</dbReference>
<dbReference type="InterPro" id="IPR026875">
    <property type="entry name" value="PHydrolase_assoc_dom"/>
</dbReference>
<dbReference type="HAMAP" id="MF_01212">
    <property type="entry name" value="dGTPase_type2"/>
    <property type="match status" value="1"/>
</dbReference>
<dbReference type="Proteomes" id="UP001326613">
    <property type="component" value="Chromosome"/>
</dbReference>
<dbReference type="InterPro" id="IPR050135">
    <property type="entry name" value="dGTPase-like"/>
</dbReference>
<evidence type="ECO:0000313" key="4">
    <source>
        <dbReference type="EMBL" id="WPY00644.1"/>
    </source>
</evidence>
<keyword evidence="5" id="KW-1185">Reference proteome</keyword>
<dbReference type="Pfam" id="PF01966">
    <property type="entry name" value="HD"/>
    <property type="match status" value="1"/>
</dbReference>
<dbReference type="InterPro" id="IPR003607">
    <property type="entry name" value="HD/PDEase_dom"/>
</dbReference>
<dbReference type="NCBIfam" id="NF002330">
    <property type="entry name" value="PRK01286.1-5"/>
    <property type="match status" value="1"/>
</dbReference>
<protein>
    <recommendedName>
        <fullName evidence="2">Deoxyguanosinetriphosphate triphosphohydrolase-like protein</fullName>
    </recommendedName>
</protein>
<sequence>MLASYACDPINTKGRLYPEQSTPYRNEFERDRDRLIHSNAFRRLQYKTQVFVNHEGDHYRNRLTHSIEVSTVARSIAKALDLSDDLAESVALAHDLGHTPFGHAGEEALNECVKQHQKFSHNAHSLKILTRLEHKYATYDGLNLSWEILEGIVKHNGPLIDDIPEYVLEYNAINDLDLQNYSSAEAQLSSLSDDIAYICHDLEDSVRANIIDFNHLSELTLIDQYIFDIRSRFNDIKPSRLIYEVVRKLIHHFIESLLSQTKTNLKLYKIETATDIRNLSHQLVDFTDPIKNEIIQIKQFLLAKVYKHPKVVSVTLKCQKIITELFALYINNINLLPYSWQALIDAQCPKSKALTVADYIAGMTDRFAINEYKTHYNINFDNI</sequence>
<evidence type="ECO:0000256" key="2">
    <source>
        <dbReference type="HAMAP-Rule" id="MF_01212"/>
    </source>
</evidence>
<evidence type="ECO:0000256" key="1">
    <source>
        <dbReference type="ARBA" id="ARBA00022801"/>
    </source>
</evidence>
<proteinExistence type="inferred from homology"/>
<gene>
    <name evidence="4" type="ORF">Trichorick_00527</name>
</gene>
<feature type="domain" description="HD" evidence="3">
    <location>
        <begin position="62"/>
        <end position="198"/>
    </location>
</feature>
<evidence type="ECO:0000259" key="3">
    <source>
        <dbReference type="PROSITE" id="PS51831"/>
    </source>
</evidence>
<accession>A0ABZ0UX47</accession>
<dbReference type="InterPro" id="IPR006261">
    <property type="entry name" value="dGTPase"/>
</dbReference>
<dbReference type="PANTHER" id="PTHR11373">
    <property type="entry name" value="DEOXYNUCLEOSIDE TRIPHOSPHATE TRIPHOSPHOHYDROLASE"/>
    <property type="match status" value="1"/>
</dbReference>
<dbReference type="CDD" id="cd00077">
    <property type="entry name" value="HDc"/>
    <property type="match status" value="1"/>
</dbReference>
<dbReference type="SUPFAM" id="SSF109604">
    <property type="entry name" value="HD-domain/PDEase-like"/>
    <property type="match status" value="1"/>
</dbReference>
<dbReference type="Gene3D" id="1.10.3210.10">
    <property type="entry name" value="Hypothetical protein af1432"/>
    <property type="match status" value="1"/>
</dbReference>
<name>A0ABZ0UX47_9RICK</name>
<dbReference type="InterPro" id="IPR023023">
    <property type="entry name" value="dNTPase_2"/>
</dbReference>
<dbReference type="InterPro" id="IPR006674">
    <property type="entry name" value="HD_domain"/>
</dbReference>
<dbReference type="EMBL" id="CP112932">
    <property type="protein sequence ID" value="WPY00644.1"/>
    <property type="molecule type" value="Genomic_DNA"/>
</dbReference>
<reference evidence="4 5" key="1">
    <citation type="submission" date="2022-10" db="EMBL/GenBank/DDBJ databases">
        <title>Host association and intracellularity evolved multiple times independently in the Rickettsiales.</title>
        <authorList>
            <person name="Castelli M."/>
            <person name="Nardi T."/>
            <person name="Gammuto L."/>
            <person name="Bellinzona G."/>
            <person name="Sabaneyeva E."/>
            <person name="Potekhin A."/>
            <person name="Serra V."/>
            <person name="Petroni G."/>
            <person name="Sassera D."/>
        </authorList>
    </citation>
    <scope>NUCLEOTIDE SEQUENCE [LARGE SCALE GENOMIC DNA]</scope>
    <source>
        <strain evidence="4 5">Kr 154-4</strain>
    </source>
</reference>
<dbReference type="Pfam" id="PF13286">
    <property type="entry name" value="HD_assoc"/>
    <property type="match status" value="1"/>
</dbReference>
<organism evidence="4 5">
    <name type="scientific">Candidatus Trichorickettsia mobilis</name>
    <dbReference type="NCBI Taxonomy" id="1346319"/>
    <lineage>
        <taxon>Bacteria</taxon>
        <taxon>Pseudomonadati</taxon>
        <taxon>Pseudomonadota</taxon>
        <taxon>Alphaproteobacteria</taxon>
        <taxon>Rickettsiales</taxon>
        <taxon>Rickettsiaceae</taxon>
        <taxon>Rickettsieae</taxon>
        <taxon>Candidatus Trichorickettsia</taxon>
    </lineage>
</organism>
<dbReference type="NCBIfam" id="NF002326">
    <property type="entry name" value="PRK01286.1-1"/>
    <property type="match status" value="1"/>
</dbReference>
<comment type="similarity">
    <text evidence="2">Belongs to the dGTPase family. Type 2 subfamily.</text>
</comment>
<evidence type="ECO:0000313" key="5">
    <source>
        <dbReference type="Proteomes" id="UP001326613"/>
    </source>
</evidence>
<dbReference type="RefSeq" id="WP_323738696.1">
    <property type="nucleotide sequence ID" value="NZ_CP112932.1"/>
</dbReference>
<dbReference type="PROSITE" id="PS51831">
    <property type="entry name" value="HD"/>
    <property type="match status" value="1"/>
</dbReference>